<keyword evidence="2" id="KW-0378">Hydrolase</keyword>
<dbReference type="AlphaFoldDB" id="A0A0F3GJN0"/>
<dbReference type="SUPFAM" id="SSF141371">
    <property type="entry name" value="PilZ domain-like"/>
    <property type="match status" value="1"/>
</dbReference>
<dbReference type="SUPFAM" id="SSF109604">
    <property type="entry name" value="HD-domain/PDEase-like"/>
    <property type="match status" value="1"/>
</dbReference>
<gene>
    <name evidence="2" type="ORF">MBAV_005773</name>
</gene>
<name>A0A0F3GJN0_9BACT</name>
<dbReference type="CDD" id="cd00077">
    <property type="entry name" value="HDc"/>
    <property type="match status" value="1"/>
</dbReference>
<accession>A0A0F3GJN0</accession>
<dbReference type="Pfam" id="PF13487">
    <property type="entry name" value="HD_5"/>
    <property type="match status" value="1"/>
</dbReference>
<organism evidence="2 3">
    <name type="scientific">Candidatus Magnetobacterium bavaricum</name>
    <dbReference type="NCBI Taxonomy" id="29290"/>
    <lineage>
        <taxon>Bacteria</taxon>
        <taxon>Pseudomonadati</taxon>
        <taxon>Nitrospirota</taxon>
        <taxon>Thermodesulfovibrionia</taxon>
        <taxon>Thermodesulfovibrionales</taxon>
        <taxon>Candidatus Magnetobacteriaceae</taxon>
        <taxon>Candidatus Magnetobacterium</taxon>
    </lineage>
</organism>
<dbReference type="GO" id="GO:0016787">
    <property type="term" value="F:hydrolase activity"/>
    <property type="evidence" value="ECO:0007669"/>
    <property type="project" value="UniProtKB-KW"/>
</dbReference>
<dbReference type="PANTHER" id="PTHR43155">
    <property type="entry name" value="CYCLIC DI-GMP PHOSPHODIESTERASE PA4108-RELATED"/>
    <property type="match status" value="1"/>
</dbReference>
<dbReference type="InterPro" id="IPR003607">
    <property type="entry name" value="HD/PDEase_dom"/>
</dbReference>
<dbReference type="PANTHER" id="PTHR43155:SF2">
    <property type="entry name" value="CYCLIC DI-GMP PHOSPHODIESTERASE PA4108"/>
    <property type="match status" value="1"/>
</dbReference>
<dbReference type="EMBL" id="LACI01002439">
    <property type="protein sequence ID" value="KJU82032.1"/>
    <property type="molecule type" value="Genomic_DNA"/>
</dbReference>
<reference evidence="2 3" key="1">
    <citation type="submission" date="2015-02" db="EMBL/GenBank/DDBJ databases">
        <title>Single-cell genomics of uncultivated deep-branching MTB reveals a conserved set of magnetosome genes.</title>
        <authorList>
            <person name="Kolinko S."/>
            <person name="Richter M."/>
            <person name="Glockner F.O."/>
            <person name="Brachmann A."/>
            <person name="Schuler D."/>
        </authorList>
    </citation>
    <scope>NUCLEOTIDE SEQUENCE [LARGE SCALE GENOMIC DNA]</scope>
    <source>
        <strain evidence="2">TM-1</strain>
    </source>
</reference>
<comment type="caution">
    <text evidence="2">The sequence shown here is derived from an EMBL/GenBank/DDBJ whole genome shotgun (WGS) entry which is preliminary data.</text>
</comment>
<feature type="domain" description="HD-GYP" evidence="1">
    <location>
        <begin position="115"/>
        <end position="311"/>
    </location>
</feature>
<dbReference type="Gene3D" id="1.10.3210.10">
    <property type="entry name" value="Hypothetical protein af1432"/>
    <property type="match status" value="1"/>
</dbReference>
<dbReference type="PROSITE" id="PS51832">
    <property type="entry name" value="HD_GYP"/>
    <property type="match status" value="1"/>
</dbReference>
<keyword evidence="3" id="KW-1185">Reference proteome</keyword>
<protein>
    <submittedName>
        <fullName evidence="2">Metal dependent phosphohydrolase</fullName>
    </submittedName>
</protein>
<evidence type="ECO:0000259" key="1">
    <source>
        <dbReference type="PROSITE" id="PS51832"/>
    </source>
</evidence>
<proteinExistence type="predicted"/>
<dbReference type="Gene3D" id="2.40.10.220">
    <property type="entry name" value="predicted glycosyltransferase like domains"/>
    <property type="match status" value="1"/>
</dbReference>
<evidence type="ECO:0000313" key="3">
    <source>
        <dbReference type="Proteomes" id="UP000033423"/>
    </source>
</evidence>
<sequence length="496" mass="56516">MKMRRVSVGDIPIGKPLSASIYDEAGHLMLRRGYIITEADVVKTIQGLVATDEPEKESKAAPEVVEVDTDIVIEEDSPFEEIDMVYTRLENLFRQLNTEKDIRTKVLFLSNMLIHACTTDEDLALGTLLMKQDTRYTIKHPLHTAIVCEVIAKKFGWSLQERLSLLSAAITMNIAMIELQEMLHYQKDPLTDQQRRNIQNHPVYGAEFLRKHHINDELWLNAVIQHHETIDGKGYPKGLVGEEVCFAARILYLADLYCARVTGRNYRPPLSPAFAMKDIFLNKGQKIDTDLAMVFIKNLGIYPPGSFVKLKNKEIAVVTQRGEKTNAPIVHSVVKSNGFPPLTPMRRDTSIDEFTVNSVIPHNTPPVEVNRYQLWGYGVFKKPKITRRKRDRLQTNIPAKLLDMTTVKTSDVIIINISEHGCLLKTSGVDSKLYVIDKNYYITFKLIEKVFENIECVAKNSQIKDGSQFLGLEFIDATDELKNMISFYIDAMRLEE</sequence>
<dbReference type="InterPro" id="IPR037522">
    <property type="entry name" value="HD_GYP_dom"/>
</dbReference>
<evidence type="ECO:0000313" key="2">
    <source>
        <dbReference type="EMBL" id="KJU82032.1"/>
    </source>
</evidence>
<dbReference type="Proteomes" id="UP000033423">
    <property type="component" value="Unassembled WGS sequence"/>
</dbReference>